<protein>
    <submittedName>
        <fullName evidence="11">NF-X1-type zinc finger protein NFXL1</fullName>
    </submittedName>
</protein>
<feature type="domain" description="NF-X1-type" evidence="8">
    <location>
        <begin position="504"/>
        <end position="522"/>
    </location>
</feature>
<dbReference type="eggNOG" id="KOG1952">
    <property type="taxonomic scope" value="Eukaryota"/>
</dbReference>
<dbReference type="EnsemblMetazoa" id="MDOA001681-RA">
    <property type="protein sequence ID" value="MDOA001681-PA"/>
    <property type="gene ID" value="MDOA001681"/>
</dbReference>
<sequence length="854" mass="96484">MPPAKAKKPQSNNATNAIQKFNEVHARNIDVAKKMVENYESSDSDEDELDEKTILNSLYKHYAKDAVDEHMLAKTSSFLENILQSGAATCLICIGSIKRADSVWSCRHCYCLFHLNCIKRWANDSMAQIKAKTQNDQQGYYNNMGEYVPPKKQKALHWCCPQCRKEFAPEEKPSTYECFCGKEINPPSQPWLVPHSCGEICGKALQPNCGHKCTLLCHPGPCPPCAQYANTTCKCGKSPPKSVRCIDKEWECQIKCDRRLKCGEHTCGRICHKAGQCPPCNKTSEQRCKCGRESAKRLCSDLEWQCKNVCNRKYSCGLHVCKKICHTGDCGECPLSLPRSCPCGKTKKVGPCTETIEPCGDTCQKLLPCQLHSCTQRCHKGNCNLCLVIIKKKCRCGMHEKELPCSKEFTCETKCKQIKDCEKHPCNRKCCDKNCPPCDKVCGKPLSCGKHKCQSICHKGPCYPCQQQSQIHCRCGKTKKVVPCGRERTARVVCMEPCRIPSKCHHYNKHRCHKNECPPCSQPCGLLNDVSKCGHICNAKCHAAVRTIKKTNNSSIWEPTKQVEFKPMPHPRCEHKVSVTCIGGHEVSDWPCWNSKPSSCQRLCNRLLKCGNHKCPLVCHSVPDIKDMNQQVGCAPCEKGCNIPRPEGCTHRCPRPCHLPPCQQCSAAIKTKCHCGLMSIVYKCSDYYSAEGTDNDVAERQEILKSCGNRCLKNYPCGHRCVAKCHSGPCPYPEACRKKIRIFCTCKRLKMEVPCDKYRSGFNILDCDENCVETQRNIEMARQREQELLRKQEEERNRLEVEQFEKKFNKRKPKERKPVEVKAKAPTNWKLIGLYIGILAAIALAVALALYEEH</sequence>
<keyword evidence="7" id="KW-0472">Membrane</keyword>
<keyword evidence="5" id="KW-0862">Zinc</keyword>
<keyword evidence="6" id="KW-0175">Coiled coil</keyword>
<comment type="similarity">
    <text evidence="1">Belongs to the NFX1 family.</text>
</comment>
<feature type="coiled-coil region" evidence="6">
    <location>
        <begin position="771"/>
        <end position="802"/>
    </location>
</feature>
<dbReference type="KEGG" id="mde:101887936"/>
<keyword evidence="4" id="KW-0863">Zinc-finger</keyword>
<dbReference type="GO" id="GO:0000981">
    <property type="term" value="F:DNA-binding transcription factor activity, RNA polymerase II-specific"/>
    <property type="evidence" value="ECO:0007669"/>
    <property type="project" value="TreeGrafter"/>
</dbReference>
<evidence type="ECO:0000256" key="4">
    <source>
        <dbReference type="ARBA" id="ARBA00022771"/>
    </source>
</evidence>
<dbReference type="InterPro" id="IPR000967">
    <property type="entry name" value="Znf_NFX1"/>
</dbReference>
<feature type="transmembrane region" description="Helical" evidence="7">
    <location>
        <begin position="832"/>
        <end position="851"/>
    </location>
</feature>
<reference evidence="9" key="1">
    <citation type="submission" date="2020-05" db="UniProtKB">
        <authorList>
            <consortium name="EnsemblMetazoa"/>
        </authorList>
    </citation>
    <scope>IDENTIFICATION</scope>
    <source>
        <strain evidence="9">Aabys</strain>
    </source>
</reference>
<dbReference type="GO" id="GO:0008270">
    <property type="term" value="F:zinc ion binding"/>
    <property type="evidence" value="ECO:0007669"/>
    <property type="project" value="UniProtKB-KW"/>
</dbReference>
<dbReference type="GO" id="GO:0005634">
    <property type="term" value="C:nucleus"/>
    <property type="evidence" value="ECO:0007669"/>
    <property type="project" value="InterPro"/>
</dbReference>
<dbReference type="Proteomes" id="UP001652621">
    <property type="component" value="Unplaced"/>
</dbReference>
<feature type="domain" description="NF-X1-type" evidence="8">
    <location>
        <begin position="369"/>
        <end position="388"/>
    </location>
</feature>
<dbReference type="InterPro" id="IPR034078">
    <property type="entry name" value="NFX1_fam"/>
</dbReference>
<dbReference type="VEuPathDB" id="VectorBase:MDOA001681"/>
<accession>A0A1I8M6C6</accession>
<gene>
    <name evidence="9" type="primary">101887936</name>
    <name evidence="11" type="synonym">LOC101887936</name>
</gene>
<keyword evidence="10" id="KW-1185">Reference proteome</keyword>
<evidence type="ECO:0000313" key="10">
    <source>
        <dbReference type="Proteomes" id="UP001652621"/>
    </source>
</evidence>
<dbReference type="VEuPathDB" id="VectorBase:MDOMA2_020391"/>
<dbReference type="PANTHER" id="PTHR12360">
    <property type="entry name" value="NUCLEAR TRANSCRIPTION FACTOR, X-BOX BINDING 1 NFX1"/>
    <property type="match status" value="1"/>
</dbReference>
<evidence type="ECO:0000256" key="6">
    <source>
        <dbReference type="SAM" id="Coils"/>
    </source>
</evidence>
<name>A0A1I8M6C6_MUSDO</name>
<feature type="domain" description="NF-X1-type" evidence="8">
    <location>
        <begin position="717"/>
        <end position="738"/>
    </location>
</feature>
<dbReference type="PANTHER" id="PTHR12360:SF1">
    <property type="entry name" value="NF-X1-TYPE ZINC FINGER PROTEIN NFXL1"/>
    <property type="match status" value="1"/>
</dbReference>
<feature type="domain" description="NF-X1-type" evidence="8">
    <location>
        <begin position="421"/>
        <end position="440"/>
    </location>
</feature>
<dbReference type="SMART" id="SM00438">
    <property type="entry name" value="ZnF_NFX"/>
    <property type="match status" value="10"/>
</dbReference>
<proteinExistence type="inferred from homology"/>
<evidence type="ECO:0000313" key="11">
    <source>
        <dbReference type="RefSeq" id="XP_005176792.1"/>
    </source>
</evidence>
<evidence type="ECO:0000256" key="2">
    <source>
        <dbReference type="ARBA" id="ARBA00022723"/>
    </source>
</evidence>
<dbReference type="CDD" id="cd06008">
    <property type="entry name" value="NF-X1-zinc-finger"/>
    <property type="match status" value="5"/>
</dbReference>
<evidence type="ECO:0000256" key="5">
    <source>
        <dbReference type="ARBA" id="ARBA00022833"/>
    </source>
</evidence>
<feature type="domain" description="NF-X1-type" evidence="8">
    <location>
        <begin position="262"/>
        <end position="282"/>
    </location>
</feature>
<dbReference type="RefSeq" id="XP_005176792.1">
    <property type="nucleotide sequence ID" value="XM_005176735.3"/>
</dbReference>
<evidence type="ECO:0000259" key="8">
    <source>
        <dbReference type="SMART" id="SM00438"/>
    </source>
</evidence>
<reference evidence="11" key="2">
    <citation type="submission" date="2025-04" db="UniProtKB">
        <authorList>
            <consortium name="RefSeq"/>
        </authorList>
    </citation>
    <scope>IDENTIFICATION</scope>
    <source>
        <strain evidence="11">Aabys</strain>
    </source>
</reference>
<feature type="domain" description="NF-X1-type" evidence="8">
    <location>
        <begin position="209"/>
        <end position="227"/>
    </location>
</feature>
<dbReference type="STRING" id="7370.A0A1I8M6C6"/>
<evidence type="ECO:0000256" key="1">
    <source>
        <dbReference type="ARBA" id="ARBA00007269"/>
    </source>
</evidence>
<feature type="domain" description="NF-X1-type" evidence="8">
    <location>
        <begin position="316"/>
        <end position="335"/>
    </location>
</feature>
<dbReference type="Pfam" id="PF01422">
    <property type="entry name" value="zf-NF-X1"/>
    <property type="match status" value="9"/>
</dbReference>
<keyword evidence="2" id="KW-0479">Metal-binding</keyword>
<dbReference type="OrthoDB" id="536399at2759"/>
<feature type="domain" description="NF-X1-type" evidence="8">
    <location>
        <begin position="448"/>
        <end position="467"/>
    </location>
</feature>
<dbReference type="CDD" id="cd16697">
    <property type="entry name" value="RING-CH-C4HC3_NFXL1"/>
    <property type="match status" value="1"/>
</dbReference>
<dbReference type="GeneID" id="101887936"/>
<evidence type="ECO:0000256" key="7">
    <source>
        <dbReference type="SAM" id="Phobius"/>
    </source>
</evidence>
<feature type="domain" description="NF-X1-type" evidence="8">
    <location>
        <begin position="610"/>
        <end position="639"/>
    </location>
</feature>
<keyword evidence="7" id="KW-0812">Transmembrane</keyword>
<evidence type="ECO:0000313" key="9">
    <source>
        <dbReference type="EnsemblMetazoa" id="MDOA001681-PA"/>
    </source>
</evidence>
<evidence type="ECO:0000256" key="3">
    <source>
        <dbReference type="ARBA" id="ARBA00022737"/>
    </source>
</evidence>
<dbReference type="GO" id="GO:0000977">
    <property type="term" value="F:RNA polymerase II transcription regulatory region sequence-specific DNA binding"/>
    <property type="evidence" value="ECO:0007669"/>
    <property type="project" value="TreeGrafter"/>
</dbReference>
<organism evidence="9">
    <name type="scientific">Musca domestica</name>
    <name type="common">House fly</name>
    <dbReference type="NCBI Taxonomy" id="7370"/>
    <lineage>
        <taxon>Eukaryota</taxon>
        <taxon>Metazoa</taxon>
        <taxon>Ecdysozoa</taxon>
        <taxon>Arthropoda</taxon>
        <taxon>Hexapoda</taxon>
        <taxon>Insecta</taxon>
        <taxon>Pterygota</taxon>
        <taxon>Neoptera</taxon>
        <taxon>Endopterygota</taxon>
        <taxon>Diptera</taxon>
        <taxon>Brachycera</taxon>
        <taxon>Muscomorpha</taxon>
        <taxon>Muscoidea</taxon>
        <taxon>Muscidae</taxon>
        <taxon>Musca</taxon>
    </lineage>
</organism>
<keyword evidence="7" id="KW-1133">Transmembrane helix</keyword>
<dbReference type="AlphaFoldDB" id="A0A1I8M6C6"/>
<keyword evidence="3" id="KW-0677">Repeat</keyword>
<feature type="domain" description="NF-X1-type" evidence="8">
    <location>
        <begin position="649"/>
        <end position="667"/>
    </location>
</feature>